<keyword evidence="10" id="KW-0489">Methyltransferase</keyword>
<feature type="transmembrane region" description="Helical" evidence="7">
    <location>
        <begin position="179"/>
        <end position="204"/>
    </location>
</feature>
<dbReference type="Gene3D" id="1.20.120.1220">
    <property type="match status" value="1"/>
</dbReference>
<evidence type="ECO:0000256" key="3">
    <source>
        <dbReference type="ARBA" id="ARBA00022475"/>
    </source>
</evidence>
<keyword evidence="6 7" id="KW-0472">Membrane</keyword>
<keyword evidence="11" id="KW-1185">Reference proteome</keyword>
<proteinExistence type="inferred from homology"/>
<organism evidence="10 11">
    <name type="scientific">Sporolactobacillus spathodeae</name>
    <dbReference type="NCBI Taxonomy" id="1465502"/>
    <lineage>
        <taxon>Bacteria</taxon>
        <taxon>Bacillati</taxon>
        <taxon>Bacillota</taxon>
        <taxon>Bacilli</taxon>
        <taxon>Bacillales</taxon>
        <taxon>Sporolactobacillaceae</taxon>
        <taxon>Sporolactobacillus</taxon>
    </lineage>
</organism>
<protein>
    <submittedName>
        <fullName evidence="10">Leader peptidase (Prepilin peptidase)/N-methyltransferase</fullName>
        <ecNumber evidence="10">2.1.1.-</ecNumber>
        <ecNumber evidence="10">3.4.23.43</ecNumber>
    </submittedName>
</protein>
<dbReference type="PANTHER" id="PTHR30487">
    <property type="entry name" value="TYPE 4 PREPILIN-LIKE PROTEINS LEADER PEPTIDE-PROCESSING ENZYME"/>
    <property type="match status" value="1"/>
</dbReference>
<comment type="subcellular location">
    <subcellularLocation>
        <location evidence="1">Cell membrane</location>
        <topology evidence="1">Multi-pass membrane protein</topology>
    </subcellularLocation>
</comment>
<keyword evidence="3" id="KW-1003">Cell membrane</keyword>
<feature type="transmembrane region" description="Helical" evidence="7">
    <location>
        <begin position="150"/>
        <end position="167"/>
    </location>
</feature>
<evidence type="ECO:0000259" key="8">
    <source>
        <dbReference type="Pfam" id="PF01478"/>
    </source>
</evidence>
<dbReference type="GO" id="GO:0004190">
    <property type="term" value="F:aspartic-type endopeptidase activity"/>
    <property type="evidence" value="ECO:0007669"/>
    <property type="project" value="UniProtKB-EC"/>
</dbReference>
<dbReference type="GO" id="GO:0008168">
    <property type="term" value="F:methyltransferase activity"/>
    <property type="evidence" value="ECO:0007669"/>
    <property type="project" value="UniProtKB-KW"/>
</dbReference>
<evidence type="ECO:0000256" key="6">
    <source>
        <dbReference type="ARBA" id="ARBA00023136"/>
    </source>
</evidence>
<dbReference type="InterPro" id="IPR000045">
    <property type="entry name" value="Prepilin_IV_endopep_pep"/>
</dbReference>
<feature type="transmembrane region" description="Helical" evidence="7">
    <location>
        <begin position="127"/>
        <end position="144"/>
    </location>
</feature>
<evidence type="ECO:0000256" key="7">
    <source>
        <dbReference type="SAM" id="Phobius"/>
    </source>
</evidence>
<feature type="transmembrane region" description="Helical" evidence="7">
    <location>
        <begin position="74"/>
        <end position="94"/>
    </location>
</feature>
<dbReference type="EMBL" id="JAFBEV010000005">
    <property type="protein sequence ID" value="MBM7657410.1"/>
    <property type="molecule type" value="Genomic_DNA"/>
</dbReference>
<dbReference type="GO" id="GO:0032259">
    <property type="term" value="P:methylation"/>
    <property type="evidence" value="ECO:0007669"/>
    <property type="project" value="UniProtKB-KW"/>
</dbReference>
<sequence>MIFLDNIYIAILGLVLGSFFNVVGMRVVAGQSIITPPSHCTSCGRRLTIRDLVPVFSWLFLKGRCRTCGAKLSPLYPIIEAATGLLFLFSFLHATSIAEILDGWLLVSLLMIVTVTDIEAMVVPNKIILFFFILSIVFRIIFPTAPWWDAALGAGTGFSLLFLIAILSNGGMGGGDVKLFAVLGLLVGFKLVLIGFFFATFYGALLGGLARLFGKVKKRQPVPFVPFITLGMLTAFFFGDWLFRAYLSLFS</sequence>
<name>A0ABS2Q7Y0_9BACL</name>
<dbReference type="Proteomes" id="UP000823201">
    <property type="component" value="Unassembled WGS sequence"/>
</dbReference>
<dbReference type="EC" id="3.4.23.43" evidence="10"/>
<keyword evidence="4 7" id="KW-0812">Transmembrane</keyword>
<feature type="domain" description="Prepilin peptidase A24 N-terminal" evidence="9">
    <location>
        <begin position="11"/>
        <end position="93"/>
    </location>
</feature>
<dbReference type="Pfam" id="PF06750">
    <property type="entry name" value="A24_N_bact"/>
    <property type="match status" value="1"/>
</dbReference>
<keyword evidence="10" id="KW-0378">Hydrolase</keyword>
<evidence type="ECO:0000259" key="9">
    <source>
        <dbReference type="Pfam" id="PF06750"/>
    </source>
</evidence>
<evidence type="ECO:0000256" key="5">
    <source>
        <dbReference type="ARBA" id="ARBA00022989"/>
    </source>
</evidence>
<dbReference type="PANTHER" id="PTHR30487:SF0">
    <property type="entry name" value="PREPILIN LEADER PEPTIDASE_N-METHYLTRANSFERASE-RELATED"/>
    <property type="match status" value="1"/>
</dbReference>
<dbReference type="RefSeq" id="WP_205005747.1">
    <property type="nucleotide sequence ID" value="NZ_CBCRXA010000004.1"/>
</dbReference>
<dbReference type="EC" id="2.1.1.-" evidence="10"/>
<feature type="transmembrane region" description="Helical" evidence="7">
    <location>
        <begin position="100"/>
        <end position="120"/>
    </location>
</feature>
<keyword evidence="5 7" id="KW-1133">Transmembrane helix</keyword>
<evidence type="ECO:0000256" key="1">
    <source>
        <dbReference type="ARBA" id="ARBA00004651"/>
    </source>
</evidence>
<comment type="caution">
    <text evidence="10">The sequence shown here is derived from an EMBL/GenBank/DDBJ whole genome shotgun (WGS) entry which is preliminary data.</text>
</comment>
<evidence type="ECO:0000256" key="2">
    <source>
        <dbReference type="ARBA" id="ARBA00005801"/>
    </source>
</evidence>
<evidence type="ECO:0000313" key="11">
    <source>
        <dbReference type="Proteomes" id="UP000823201"/>
    </source>
</evidence>
<reference evidence="10 11" key="1">
    <citation type="submission" date="2021-01" db="EMBL/GenBank/DDBJ databases">
        <title>Genomic Encyclopedia of Type Strains, Phase IV (KMG-IV): sequencing the most valuable type-strain genomes for metagenomic binning, comparative biology and taxonomic classification.</title>
        <authorList>
            <person name="Goeker M."/>
        </authorList>
    </citation>
    <scope>NUCLEOTIDE SEQUENCE [LARGE SCALE GENOMIC DNA]</scope>
    <source>
        <strain evidence="10 11">DSM 100968</strain>
    </source>
</reference>
<evidence type="ECO:0000313" key="10">
    <source>
        <dbReference type="EMBL" id="MBM7657410.1"/>
    </source>
</evidence>
<evidence type="ECO:0000256" key="4">
    <source>
        <dbReference type="ARBA" id="ARBA00022692"/>
    </source>
</evidence>
<gene>
    <name evidence="10" type="ORF">JOC27_000853</name>
</gene>
<dbReference type="Pfam" id="PF01478">
    <property type="entry name" value="Peptidase_A24"/>
    <property type="match status" value="1"/>
</dbReference>
<feature type="transmembrane region" description="Helical" evidence="7">
    <location>
        <begin position="224"/>
        <end position="243"/>
    </location>
</feature>
<keyword evidence="10" id="KW-0808">Transferase</keyword>
<feature type="transmembrane region" description="Helical" evidence="7">
    <location>
        <begin position="6"/>
        <end position="29"/>
    </location>
</feature>
<dbReference type="InterPro" id="IPR050882">
    <property type="entry name" value="Prepilin_peptidase/N-MTase"/>
</dbReference>
<accession>A0ABS2Q7Y0</accession>
<comment type="similarity">
    <text evidence="2">Belongs to the peptidase A24 family.</text>
</comment>
<feature type="domain" description="Prepilin type IV endopeptidase peptidase" evidence="8">
    <location>
        <begin position="104"/>
        <end position="207"/>
    </location>
</feature>
<dbReference type="InterPro" id="IPR010627">
    <property type="entry name" value="Prepilin_pept_A24_N"/>
</dbReference>